<evidence type="ECO:0000313" key="20">
    <source>
        <dbReference type="EMBL" id="GFS00691.1"/>
    </source>
</evidence>
<dbReference type="PRINTS" id="PR00756">
    <property type="entry name" value="ALADIPTASE"/>
</dbReference>
<keyword evidence="3 15" id="KW-0645">Protease</keyword>
<dbReference type="GO" id="GO:0008270">
    <property type="term" value="F:zinc ion binding"/>
    <property type="evidence" value="ECO:0007669"/>
    <property type="project" value="UniProtKB-UniRule"/>
</dbReference>
<evidence type="ECO:0000256" key="5">
    <source>
        <dbReference type="ARBA" id="ARBA00022723"/>
    </source>
</evidence>
<comment type="cofactor">
    <cofactor evidence="14 15">
        <name>Zn(2+)</name>
        <dbReference type="ChEBI" id="CHEBI:29105"/>
    </cofactor>
    <text evidence="14 15">Binds 1 zinc ion per subunit.</text>
</comment>
<dbReference type="CDD" id="cd09601">
    <property type="entry name" value="M1_APN-Q_like"/>
    <property type="match status" value="1"/>
</dbReference>
<accession>A0AAV4HTB5</accession>
<feature type="region of interest" description="Disordered" evidence="16">
    <location>
        <begin position="85"/>
        <end position="124"/>
    </location>
</feature>
<dbReference type="GO" id="GO:0006508">
    <property type="term" value="P:proteolysis"/>
    <property type="evidence" value="ECO:0007669"/>
    <property type="project" value="UniProtKB-KW"/>
</dbReference>
<dbReference type="InterPro" id="IPR050344">
    <property type="entry name" value="Peptidase_M1_aminopeptidases"/>
</dbReference>
<dbReference type="GO" id="GO:0070006">
    <property type="term" value="F:metalloaminopeptidase activity"/>
    <property type="evidence" value="ECO:0007669"/>
    <property type="project" value="TreeGrafter"/>
</dbReference>
<dbReference type="EMBL" id="BMAT01005847">
    <property type="protein sequence ID" value="GFS00691.1"/>
    <property type="molecule type" value="Genomic_DNA"/>
</dbReference>
<evidence type="ECO:0000259" key="18">
    <source>
        <dbReference type="Pfam" id="PF11838"/>
    </source>
</evidence>
<evidence type="ECO:0000256" key="16">
    <source>
        <dbReference type="SAM" id="MobiDB-lite"/>
    </source>
</evidence>
<comment type="subcellular location">
    <subcellularLocation>
        <location evidence="1">Membrane</location>
        <topology evidence="1">Single-pass type II membrane protein</topology>
    </subcellularLocation>
</comment>
<evidence type="ECO:0000256" key="14">
    <source>
        <dbReference type="PIRSR" id="PIRSR634016-3"/>
    </source>
</evidence>
<dbReference type="GO" id="GO:0042277">
    <property type="term" value="F:peptide binding"/>
    <property type="evidence" value="ECO:0007669"/>
    <property type="project" value="TreeGrafter"/>
</dbReference>
<comment type="caution">
    <text evidence="20">The sequence shown here is derived from an EMBL/GenBank/DDBJ whole genome shotgun (WGS) entry which is preliminary data.</text>
</comment>
<evidence type="ECO:0000256" key="13">
    <source>
        <dbReference type="PIRSR" id="PIRSR634016-1"/>
    </source>
</evidence>
<feature type="binding site" evidence="14">
    <location>
        <position position="441"/>
    </location>
    <ligand>
        <name>Zn(2+)</name>
        <dbReference type="ChEBI" id="CHEBI:29105"/>
        <note>catalytic</note>
    </ligand>
</feature>
<evidence type="ECO:0000313" key="21">
    <source>
        <dbReference type="Proteomes" id="UP000762676"/>
    </source>
</evidence>
<feature type="domain" description="Peptidase M1 membrane alanine aminopeptidase" evidence="17">
    <location>
        <begin position="482"/>
        <end position="544"/>
    </location>
</feature>
<dbReference type="Pfam" id="PF17900">
    <property type="entry name" value="Peptidase_M1_N"/>
    <property type="match status" value="1"/>
</dbReference>
<evidence type="ECO:0000256" key="2">
    <source>
        <dbReference type="ARBA" id="ARBA00010136"/>
    </source>
</evidence>
<evidence type="ECO:0000256" key="15">
    <source>
        <dbReference type="RuleBase" id="RU364040"/>
    </source>
</evidence>
<dbReference type="FunFam" id="2.60.40.1730:FF:000012">
    <property type="entry name" value="Aminopeptidase N"/>
    <property type="match status" value="1"/>
</dbReference>
<dbReference type="Pfam" id="PF11838">
    <property type="entry name" value="ERAP1_C"/>
    <property type="match status" value="1"/>
</dbReference>
<dbReference type="InterPro" id="IPR024571">
    <property type="entry name" value="ERAP1-like_C_dom"/>
</dbReference>
<reference evidence="20 21" key="1">
    <citation type="journal article" date="2021" name="Elife">
        <title>Chloroplast acquisition without the gene transfer in kleptoplastic sea slugs, Plakobranchus ocellatus.</title>
        <authorList>
            <person name="Maeda T."/>
            <person name="Takahashi S."/>
            <person name="Yoshida T."/>
            <person name="Shimamura S."/>
            <person name="Takaki Y."/>
            <person name="Nagai Y."/>
            <person name="Toyoda A."/>
            <person name="Suzuki Y."/>
            <person name="Arimoto A."/>
            <person name="Ishii H."/>
            <person name="Satoh N."/>
            <person name="Nishiyama T."/>
            <person name="Hasebe M."/>
            <person name="Maruyama T."/>
            <person name="Minagawa J."/>
            <person name="Obokata J."/>
            <person name="Shigenobu S."/>
        </authorList>
    </citation>
    <scope>NUCLEOTIDE SEQUENCE [LARGE SCALE GENOMIC DNA]</scope>
</reference>
<feature type="active site" description="Proton acceptor" evidence="13">
    <location>
        <position position="442"/>
    </location>
</feature>
<keyword evidence="10 15" id="KW-0482">Metalloprotease</keyword>
<evidence type="ECO:0000256" key="1">
    <source>
        <dbReference type="ARBA" id="ARBA00004606"/>
    </source>
</evidence>
<dbReference type="GO" id="GO:0043171">
    <property type="term" value="P:peptide catabolic process"/>
    <property type="evidence" value="ECO:0007669"/>
    <property type="project" value="TreeGrafter"/>
</dbReference>
<name>A0AAV4HTB5_9GAST</name>
<dbReference type="AlphaFoldDB" id="A0AAV4HTB5"/>
<evidence type="ECO:0000256" key="6">
    <source>
        <dbReference type="ARBA" id="ARBA00022801"/>
    </source>
</evidence>
<evidence type="ECO:0000256" key="7">
    <source>
        <dbReference type="ARBA" id="ARBA00022833"/>
    </source>
</evidence>
<dbReference type="GO" id="GO:0005737">
    <property type="term" value="C:cytoplasm"/>
    <property type="evidence" value="ECO:0007669"/>
    <property type="project" value="TreeGrafter"/>
</dbReference>
<dbReference type="SUPFAM" id="SSF63737">
    <property type="entry name" value="Leukotriene A4 hydrolase N-terminal domain"/>
    <property type="match status" value="1"/>
</dbReference>
<dbReference type="SUPFAM" id="SSF55486">
    <property type="entry name" value="Metalloproteases ('zincins'), catalytic domain"/>
    <property type="match status" value="1"/>
</dbReference>
<evidence type="ECO:0000256" key="8">
    <source>
        <dbReference type="ARBA" id="ARBA00022968"/>
    </source>
</evidence>
<comment type="similarity">
    <text evidence="2 15">Belongs to the peptidase M1 family.</text>
</comment>
<keyword evidence="9 15" id="KW-1133">Transmembrane helix</keyword>
<dbReference type="InterPro" id="IPR034016">
    <property type="entry name" value="M1_APN-typ"/>
</dbReference>
<feature type="domain" description="Aminopeptidase N-like N-terminal" evidence="19">
    <location>
        <begin position="139"/>
        <end position="334"/>
    </location>
</feature>
<evidence type="ECO:0000256" key="10">
    <source>
        <dbReference type="ARBA" id="ARBA00023049"/>
    </source>
</evidence>
<evidence type="ECO:0000256" key="12">
    <source>
        <dbReference type="ARBA" id="ARBA00023180"/>
    </source>
</evidence>
<feature type="transmembrane region" description="Helical" evidence="15">
    <location>
        <begin position="56"/>
        <end position="78"/>
    </location>
</feature>
<sequence length="966" mass="109680">MPSDRNELLVPMPSESTLRWRHPQTVRSSETILNKKEVYEPTKRQRFRQIVCTRGWTIGILMVAGAVVLAVAVIAAFARPGMPNCSKPGPSSDAADPTATSLAVTSGDAGGDTEEQTFTATNGEEFPWREVRLPKTLIPQSYDIFLHPNISRSEFSGHVKMILRVMEETDVVLFHVQQLNVSKVEVMLDGSGDAASNRFDQPVAIKRELEYPTNQLYYVQLGEQLSAGSFLEVKVEFSGQLLKDDMDGFYLSSYTVNGEERLMASTQFESTYARQAFPCMDEPALKATFKLSIVREKRHITLFNMRLLKSSSYDSSPHLMLDEYTPSVKMSTYLVAFVVCDFKNISATTSSGTLVRVFAPEDKIYMGQYALDAAVAVLQNYSSFFGLPYELPKADLVAIPNFQAGAMENWGLVTYRDTAILYDPAISSDDSKKWVAIVVAHELAHQWFGNLVTMNWWDDLWLNEGFASFVEYIGLDVVDKSFDGGSALIRMLESVIGRSSFKEGLKNYLTEHSYSNAVTRDLWRAWQQVSPVKEISVPDMMDTWTLQMGYPVVTVTWDDQFLYLSQERFLLTEGAKVLPEEEQYKSPYGYKWIIPFTYSTSSQPDRTELKFLKDTSMKVSLPGGNSLQWLKANTDLKGFYRVNYDVSGWQKLSNQLKKDHTVFSVSDRIGLMDDAFSLARAGQLNYSVVLEMVQYMSTETDYHVWDTVQPHLGFLAQRLALEEEYDLVRQLVLSVVRPGLDRLGWGNDGDLNMRQLRASLIAASIKYEDQASVDKILEIFEKWKKNETLAMNNELRGIVYNTGVKFGNKLDWDLVYDRYFSSKVASDRNSLLVSLTSSRDVRVLQILLEFSLDTSKIKSQDAATVLLGVARNPNGLLQAWRFLRQHWDLLLKRYSDTSSIIPHMVKIVSNFNSQFDLDEVKAFFQNKNMGSAQRPLEQSLELLESHVAWVKAHQSTIKAWLHTNIH</sequence>
<evidence type="ECO:0000259" key="17">
    <source>
        <dbReference type="Pfam" id="PF01433"/>
    </source>
</evidence>
<dbReference type="InterPro" id="IPR045357">
    <property type="entry name" value="Aminopeptidase_N-like_N"/>
</dbReference>
<dbReference type="Gene3D" id="2.60.40.1910">
    <property type="match status" value="1"/>
</dbReference>
<dbReference type="EC" id="3.4.11.-" evidence="15"/>
<evidence type="ECO:0000256" key="11">
    <source>
        <dbReference type="ARBA" id="ARBA00023136"/>
    </source>
</evidence>
<dbReference type="FunFam" id="1.10.390.10:FF:000033">
    <property type="entry name" value="Endoplasmic reticulum aminopeptidase 1b"/>
    <property type="match status" value="1"/>
</dbReference>
<dbReference type="Gene3D" id="2.60.40.1730">
    <property type="entry name" value="tricorn interacting facor f3 domain"/>
    <property type="match status" value="1"/>
</dbReference>
<evidence type="ECO:0000259" key="19">
    <source>
        <dbReference type="Pfam" id="PF17900"/>
    </source>
</evidence>
<keyword evidence="8" id="KW-0735">Signal-anchor</keyword>
<keyword evidence="5 14" id="KW-0479">Metal-binding</keyword>
<dbReference type="InterPro" id="IPR014782">
    <property type="entry name" value="Peptidase_M1_dom"/>
</dbReference>
<keyword evidence="7 14" id="KW-0862">Zinc</keyword>
<dbReference type="GO" id="GO:0016020">
    <property type="term" value="C:membrane"/>
    <property type="evidence" value="ECO:0007669"/>
    <property type="project" value="UniProtKB-SubCell"/>
</dbReference>
<gene>
    <name evidence="20" type="ORF">ElyMa_002820400</name>
</gene>
<keyword evidence="12" id="KW-0325">Glycoprotein</keyword>
<keyword evidence="4 15" id="KW-0812">Transmembrane</keyword>
<dbReference type="InterPro" id="IPR027268">
    <property type="entry name" value="Peptidase_M4/M1_CTD_sf"/>
</dbReference>
<feature type="domain" description="Peptidase M1 membrane alanine aminopeptidase" evidence="17">
    <location>
        <begin position="369"/>
        <end position="480"/>
    </location>
</feature>
<dbReference type="InterPro" id="IPR001930">
    <property type="entry name" value="Peptidase_M1"/>
</dbReference>
<evidence type="ECO:0000256" key="9">
    <source>
        <dbReference type="ARBA" id="ARBA00022989"/>
    </source>
</evidence>
<evidence type="ECO:0000256" key="4">
    <source>
        <dbReference type="ARBA" id="ARBA00022692"/>
    </source>
</evidence>
<protein>
    <recommendedName>
        <fullName evidence="15">Aminopeptidase</fullName>
        <ecNumber evidence="15">3.4.11.-</ecNumber>
    </recommendedName>
</protein>
<dbReference type="FunFam" id="1.25.50.20:FF:000005">
    <property type="entry name" value="Aminopeptidase N-like protein"/>
    <property type="match status" value="1"/>
</dbReference>
<dbReference type="PANTHER" id="PTHR11533:SF299">
    <property type="entry name" value="AMINOPEPTIDASE"/>
    <property type="match status" value="1"/>
</dbReference>
<dbReference type="PANTHER" id="PTHR11533">
    <property type="entry name" value="PROTEASE M1 ZINC METALLOPROTEASE"/>
    <property type="match status" value="1"/>
</dbReference>
<dbReference type="GO" id="GO:0005615">
    <property type="term" value="C:extracellular space"/>
    <property type="evidence" value="ECO:0007669"/>
    <property type="project" value="TreeGrafter"/>
</dbReference>
<keyword evidence="15 20" id="KW-0031">Aminopeptidase</keyword>
<keyword evidence="11 15" id="KW-0472">Membrane</keyword>
<dbReference type="Proteomes" id="UP000762676">
    <property type="component" value="Unassembled WGS sequence"/>
</dbReference>
<feature type="binding site" evidence="14">
    <location>
        <position position="464"/>
    </location>
    <ligand>
        <name>Zn(2+)</name>
        <dbReference type="ChEBI" id="CHEBI:29105"/>
        <note>catalytic</note>
    </ligand>
</feature>
<organism evidence="20 21">
    <name type="scientific">Elysia marginata</name>
    <dbReference type="NCBI Taxonomy" id="1093978"/>
    <lineage>
        <taxon>Eukaryota</taxon>
        <taxon>Metazoa</taxon>
        <taxon>Spiralia</taxon>
        <taxon>Lophotrochozoa</taxon>
        <taxon>Mollusca</taxon>
        <taxon>Gastropoda</taxon>
        <taxon>Heterobranchia</taxon>
        <taxon>Euthyneura</taxon>
        <taxon>Panpulmonata</taxon>
        <taxon>Sacoglossa</taxon>
        <taxon>Placobranchoidea</taxon>
        <taxon>Plakobranchidae</taxon>
        <taxon>Elysia</taxon>
    </lineage>
</organism>
<dbReference type="Gene3D" id="1.25.50.20">
    <property type="match status" value="1"/>
</dbReference>
<dbReference type="FunFam" id="2.60.40.1910:FF:000003">
    <property type="entry name" value="Aminopeptidase"/>
    <property type="match status" value="1"/>
</dbReference>
<proteinExistence type="inferred from homology"/>
<dbReference type="Pfam" id="PF01433">
    <property type="entry name" value="Peptidase_M1"/>
    <property type="match status" value="2"/>
</dbReference>
<evidence type="ECO:0000256" key="3">
    <source>
        <dbReference type="ARBA" id="ARBA00022670"/>
    </source>
</evidence>
<keyword evidence="21" id="KW-1185">Reference proteome</keyword>
<dbReference type="InterPro" id="IPR042097">
    <property type="entry name" value="Aminopeptidase_N-like_N_sf"/>
</dbReference>
<feature type="domain" description="ERAP1-like C-terminal" evidence="18">
    <location>
        <begin position="629"/>
        <end position="943"/>
    </location>
</feature>
<dbReference type="Gene3D" id="1.10.390.10">
    <property type="entry name" value="Neutral Protease Domain 2"/>
    <property type="match status" value="2"/>
</dbReference>
<keyword evidence="6 15" id="KW-0378">Hydrolase</keyword>
<feature type="binding site" evidence="14">
    <location>
        <position position="445"/>
    </location>
    <ligand>
        <name>Zn(2+)</name>
        <dbReference type="ChEBI" id="CHEBI:29105"/>
        <note>catalytic</note>
    </ligand>
</feature>